<dbReference type="AlphaFoldDB" id="A0AAP9NHU4"/>
<protein>
    <submittedName>
        <fullName evidence="1">Uncharacterized protein</fullName>
    </submittedName>
</protein>
<dbReference type="Proteomes" id="UP000509761">
    <property type="component" value="Chromosome"/>
</dbReference>
<organism evidence="1 2">
    <name type="scientific">Vreelandella titanicae</name>
    <dbReference type="NCBI Taxonomy" id="664683"/>
    <lineage>
        <taxon>Bacteria</taxon>
        <taxon>Pseudomonadati</taxon>
        <taxon>Pseudomonadota</taxon>
        <taxon>Gammaproteobacteria</taxon>
        <taxon>Oceanospirillales</taxon>
        <taxon>Halomonadaceae</taxon>
        <taxon>Vreelandella</taxon>
    </lineage>
</organism>
<evidence type="ECO:0000313" key="2">
    <source>
        <dbReference type="Proteomes" id="UP000509761"/>
    </source>
</evidence>
<keyword evidence="2" id="KW-1185">Reference proteome</keyword>
<reference evidence="1 2" key="1">
    <citation type="submission" date="2019-12" db="EMBL/GenBank/DDBJ databases">
        <title>Genome sequencing and assembly of endphytes of Porphyra tenera.</title>
        <authorList>
            <person name="Park J.M."/>
            <person name="Shin R."/>
            <person name="Jo S.H."/>
        </authorList>
    </citation>
    <scope>NUCLEOTIDE SEQUENCE [LARGE SCALE GENOMIC DNA]</scope>
    <source>
        <strain evidence="1 2">GPM3</strain>
    </source>
</reference>
<dbReference type="EMBL" id="CP054580">
    <property type="protein sequence ID" value="QKS22378.1"/>
    <property type="molecule type" value="Genomic_DNA"/>
</dbReference>
<name>A0AAP9NHU4_9GAMM</name>
<evidence type="ECO:0000313" key="1">
    <source>
        <dbReference type="EMBL" id="QKS22378.1"/>
    </source>
</evidence>
<proteinExistence type="predicted"/>
<sequence>MFDEDIGPPKNSKTLSIWFDFYHRRISSV</sequence>
<gene>
    <name evidence="1" type="ORF">FX987_00120</name>
</gene>
<accession>A0AAP9NHU4</accession>